<protein>
    <submittedName>
        <fullName evidence="3">Uncharacterized protein</fullName>
    </submittedName>
</protein>
<name>A0AAD5X1B7_9FUNG</name>
<gene>
    <name evidence="3" type="ORF">HK097_000621</name>
</gene>
<keyword evidence="2" id="KW-0472">Membrane</keyword>
<evidence type="ECO:0000313" key="4">
    <source>
        <dbReference type="Proteomes" id="UP001212841"/>
    </source>
</evidence>
<evidence type="ECO:0000256" key="2">
    <source>
        <dbReference type="SAM" id="Phobius"/>
    </source>
</evidence>
<keyword evidence="2" id="KW-1133">Transmembrane helix</keyword>
<keyword evidence="4" id="KW-1185">Reference proteome</keyword>
<feature type="transmembrane region" description="Helical" evidence="2">
    <location>
        <begin position="12"/>
        <end position="31"/>
    </location>
</feature>
<proteinExistence type="predicted"/>
<accession>A0AAD5X1B7</accession>
<feature type="region of interest" description="Disordered" evidence="1">
    <location>
        <begin position="145"/>
        <end position="201"/>
    </location>
</feature>
<feature type="compositionally biased region" description="Basic and acidic residues" evidence="1">
    <location>
        <begin position="100"/>
        <end position="121"/>
    </location>
</feature>
<reference evidence="3" key="1">
    <citation type="submission" date="2020-05" db="EMBL/GenBank/DDBJ databases">
        <title>Phylogenomic resolution of chytrid fungi.</title>
        <authorList>
            <person name="Stajich J.E."/>
            <person name="Amses K."/>
            <person name="Simmons R."/>
            <person name="Seto K."/>
            <person name="Myers J."/>
            <person name="Bonds A."/>
            <person name="Quandt C.A."/>
            <person name="Barry K."/>
            <person name="Liu P."/>
            <person name="Grigoriev I."/>
            <person name="Longcore J.E."/>
            <person name="James T.Y."/>
        </authorList>
    </citation>
    <scope>NUCLEOTIDE SEQUENCE</scope>
    <source>
        <strain evidence="3">JEL0318</strain>
    </source>
</reference>
<comment type="caution">
    <text evidence="3">The sequence shown here is derived from an EMBL/GenBank/DDBJ whole genome shotgun (WGS) entry which is preliminary data.</text>
</comment>
<dbReference type="Proteomes" id="UP001212841">
    <property type="component" value="Unassembled WGS sequence"/>
</dbReference>
<evidence type="ECO:0000313" key="3">
    <source>
        <dbReference type="EMBL" id="KAJ3046702.1"/>
    </source>
</evidence>
<sequence length="237" mass="25738">MILTPFETALVISFAILLAILVTLIPTLLLLQRRATARAQAPYRVPDLQEEQRKPKWKFSWPAFSGGRGSRAGDAGLLGAAAAEERQAQFEEMAGRMKEIRERGGGSEEGRPSGEGADGRTSRLGRNLRGSFDSMHQAVAATLGRVRRPRESTDITEEGRGKGKEPVYARNNEGHRLDGAMTKSPDHINDVGGAATGRSSETLWQAGSALERGDSLDLETKRILEEEEEEQPGLAGC</sequence>
<feature type="region of interest" description="Disordered" evidence="1">
    <location>
        <begin position="100"/>
        <end position="125"/>
    </location>
</feature>
<organism evidence="3 4">
    <name type="scientific">Rhizophlyctis rosea</name>
    <dbReference type="NCBI Taxonomy" id="64517"/>
    <lineage>
        <taxon>Eukaryota</taxon>
        <taxon>Fungi</taxon>
        <taxon>Fungi incertae sedis</taxon>
        <taxon>Chytridiomycota</taxon>
        <taxon>Chytridiomycota incertae sedis</taxon>
        <taxon>Chytridiomycetes</taxon>
        <taxon>Rhizophlyctidales</taxon>
        <taxon>Rhizophlyctidaceae</taxon>
        <taxon>Rhizophlyctis</taxon>
    </lineage>
</organism>
<dbReference type="EMBL" id="JADGJD010001110">
    <property type="protein sequence ID" value="KAJ3046702.1"/>
    <property type="molecule type" value="Genomic_DNA"/>
</dbReference>
<evidence type="ECO:0000256" key="1">
    <source>
        <dbReference type="SAM" id="MobiDB-lite"/>
    </source>
</evidence>
<feature type="compositionally biased region" description="Basic and acidic residues" evidence="1">
    <location>
        <begin position="149"/>
        <end position="189"/>
    </location>
</feature>
<dbReference type="AlphaFoldDB" id="A0AAD5X1B7"/>
<keyword evidence="2" id="KW-0812">Transmembrane</keyword>